<sequence length="428" mass="45510">MPPDGGEDVASTHPSALPEPVRARVLALAAEVLPQVAGLPPALRRVAEFAPARRARLGGSAITDALADDDLRERVAVQVAARPARDDDVEVAARAWLARDEGWEGLVEGAGRSGSAGERDQAELERLRSRVADAEQAAKDARSKARSQVEGFKTDNATLRRKLGEARTAERQARETAEEALRLAEEARGRVASLESGQDKEVRRLRARVEQLEAELATLRQGERRTARADRDEATVRARLLLDAVIDAATGLRRELALPAVPGAPGDRVEAELGEVGGDVRTPGSAGILGPGNPAVLEQLLTLPRSRLLVDGYNVSKTAWEQSSLEAQRQRLLGALAPMVARTGAEITVVFDAANLTNRPVVAAPRGVKVVFSPPGVIADHVIRDLVAAEPPGRTVVVVSDDQEVARDARAGGARPVSAAAFLELLAR</sequence>
<gene>
    <name evidence="2" type="ORF">ISU07_11430</name>
</gene>
<proteinExistence type="predicted"/>
<dbReference type="InterPro" id="IPR010298">
    <property type="entry name" value="YacP-like"/>
</dbReference>
<organism evidence="2 3">
    <name type="scientific">Nocardioides islandensis</name>
    <dbReference type="NCBI Taxonomy" id="433663"/>
    <lineage>
        <taxon>Bacteria</taxon>
        <taxon>Bacillati</taxon>
        <taxon>Actinomycetota</taxon>
        <taxon>Actinomycetes</taxon>
        <taxon>Propionibacteriales</taxon>
        <taxon>Nocardioidaceae</taxon>
        <taxon>Nocardioides</taxon>
    </lineage>
</organism>
<dbReference type="AlphaFoldDB" id="A0A930YEF1"/>
<dbReference type="PANTHER" id="PTHR34547:SF1">
    <property type="entry name" value="YACP-LIKE NYN DOMAIN PROTEIN"/>
    <property type="match status" value="1"/>
</dbReference>
<dbReference type="Proteomes" id="UP000640489">
    <property type="component" value="Unassembled WGS sequence"/>
</dbReference>
<dbReference type="EMBL" id="JADKPN010000006">
    <property type="protein sequence ID" value="MBF4763737.1"/>
    <property type="molecule type" value="Genomic_DNA"/>
</dbReference>
<accession>A0A930YEF1</accession>
<dbReference type="PANTHER" id="PTHR34547">
    <property type="entry name" value="YACP-LIKE NYN DOMAIN PROTEIN"/>
    <property type="match status" value="1"/>
</dbReference>
<feature type="coiled-coil region" evidence="1">
    <location>
        <begin position="117"/>
        <end position="222"/>
    </location>
</feature>
<comment type="caution">
    <text evidence="2">The sequence shown here is derived from an EMBL/GenBank/DDBJ whole genome shotgun (WGS) entry which is preliminary data.</text>
</comment>
<name>A0A930YEF1_9ACTN</name>
<evidence type="ECO:0000313" key="3">
    <source>
        <dbReference type="Proteomes" id="UP000640489"/>
    </source>
</evidence>
<protein>
    <submittedName>
        <fullName evidence="2">NYN domain-containing protein</fullName>
    </submittedName>
</protein>
<reference evidence="2" key="1">
    <citation type="submission" date="2020-11" db="EMBL/GenBank/DDBJ databases">
        <title>Nocardioides sp. nov., isolated from Soil of Cynanchum wilfordii Hemsley rhizosphere.</title>
        <authorList>
            <person name="Lee J.-S."/>
            <person name="Suh M.K."/>
            <person name="Kim J.-S."/>
        </authorList>
    </citation>
    <scope>NUCLEOTIDE SEQUENCE</scope>
    <source>
        <strain evidence="2">KCTC 19275</strain>
    </source>
</reference>
<keyword evidence="3" id="KW-1185">Reference proteome</keyword>
<keyword evidence="1" id="KW-0175">Coiled coil</keyword>
<evidence type="ECO:0000256" key="1">
    <source>
        <dbReference type="SAM" id="Coils"/>
    </source>
</evidence>
<evidence type="ECO:0000313" key="2">
    <source>
        <dbReference type="EMBL" id="MBF4763737.1"/>
    </source>
</evidence>
<dbReference type="Pfam" id="PF05991">
    <property type="entry name" value="NYN_YacP"/>
    <property type="match status" value="1"/>
</dbReference>